<feature type="domain" description="C2H2-type" evidence="9">
    <location>
        <begin position="53"/>
        <end position="80"/>
    </location>
</feature>
<evidence type="ECO:0000256" key="8">
    <source>
        <dbReference type="SAM" id="MobiDB-lite"/>
    </source>
</evidence>
<dbReference type="SMART" id="SM00355">
    <property type="entry name" value="ZnF_C2H2"/>
    <property type="match status" value="2"/>
</dbReference>
<organism evidence="10 11">
    <name type="scientific">Lachancea quebecensis</name>
    <dbReference type="NCBI Taxonomy" id="1654605"/>
    <lineage>
        <taxon>Eukaryota</taxon>
        <taxon>Fungi</taxon>
        <taxon>Dikarya</taxon>
        <taxon>Ascomycota</taxon>
        <taxon>Saccharomycotina</taxon>
        <taxon>Saccharomycetes</taxon>
        <taxon>Saccharomycetales</taxon>
        <taxon>Saccharomycetaceae</taxon>
        <taxon>Lachancea</taxon>
    </lineage>
</organism>
<evidence type="ECO:0000256" key="6">
    <source>
        <dbReference type="ARBA" id="ARBA00023242"/>
    </source>
</evidence>
<sequence>MGSPPEALAAAKKNGGIITSSNNMNSKVNKKYEQLPQNLQYRGQTPSGKPRLFVCEVCTRAFARHEHLIRHERQHTKEKPYHCGVCERKYGRRDLLLRHVIKMHGGNCGDTAVPLGRKRKNAVLTSTSVGLGPGSVEAGNDQARKKQHAFHRRASFSAQSAEKYAGAQSPHKDGADMGRVAFSTPQLMPVDLTAAEEAPKKRTSGILEGATFNLLDRESWITEMNALPMLEESSDSGDSPMAVSGIVSRSSDWSRKSSHGSPSAAAAAMAPRHRTASDGSGSSGGLTAGARTSTNGAGTKRKAPAWKFEGSSLVVKSLFDSGPSKSWNPLDTDTRVFSLFGENCISPLKQSTADNTHDLISRFNDFRFVPRSNLDTYALQSSAKWEKGDIIPNISSLDPESILKASQLHEISVKQEPLENFDLSNHLDPRSGKFFGDEPSFQGLDHPPLSNVTKGPPPVSAGSSAGVCQFFTEEIREMCIKTLDFYFENCSGLTAVECKKKSGLDFPSCQELNTFAGYFQDSFLVHYPFIHPHLLSLGLQDFKKYIHEGSLEHEQDDKVLVYSNVVCLPLFIATIGSLYKHGARAQTLDLYEKSRRALHVYLNTRKKQDEQSLDKPKSRGCLWLIQSLCLSVVFALFADSLERMNSEMVVKQVSALCSLLKSSLLPTASTPTTTFESSSKYIFYESAIRTVLMGYKVCQFLKVFCNIDAPLFLTESQLNETVVPDSEQVWQDALFQDSPKKTQKQYTTNFEKFYRSFAFSSVGMHLIPEFLCSAMLFYEFNNLLKNRSSVLFQIFLTKIDTKKLEMNLPQLDPENRTSSILMDSAIDMRNSLTCMIFFCRVDPLFPQKAWNNAILELYDNFLTSEKTNVLTNGSYGTITDFLVALNFSIKNISNLFKSADDVIEFNRSKLSVLNLEGYYYNFLVIIKFILDFEATPNFKLLCIYNELKKLANQLLIPKLVSVYPLEFRRFKFDSTWPAEKSTSASINMDHLEKLINNVLVYSFNDANFLKMPEKSQKEFSFSNVRVPDVSNSQPTNSNPRRPIIGEERKPEGFADRYHLSEKYVIVARCFFFYVFEKYAHAHFLEKLSLDFLALERQLEQSAAIDK</sequence>
<evidence type="ECO:0000256" key="1">
    <source>
        <dbReference type="ARBA" id="ARBA00004123"/>
    </source>
</evidence>
<feature type="compositionally biased region" description="Low complexity" evidence="8">
    <location>
        <begin position="259"/>
        <end position="270"/>
    </location>
</feature>
<dbReference type="PROSITE" id="PS50157">
    <property type="entry name" value="ZINC_FINGER_C2H2_2"/>
    <property type="match status" value="2"/>
</dbReference>
<keyword evidence="6" id="KW-0539">Nucleus</keyword>
<dbReference type="GO" id="GO:0000978">
    <property type="term" value="F:RNA polymerase II cis-regulatory region sequence-specific DNA binding"/>
    <property type="evidence" value="ECO:0007669"/>
    <property type="project" value="InterPro"/>
</dbReference>
<evidence type="ECO:0000256" key="5">
    <source>
        <dbReference type="ARBA" id="ARBA00022833"/>
    </source>
</evidence>
<feature type="region of interest" description="Disordered" evidence="8">
    <location>
        <begin position="231"/>
        <end position="302"/>
    </location>
</feature>
<dbReference type="EMBL" id="LN890573">
    <property type="protein sequence ID" value="CUS22836.1"/>
    <property type="molecule type" value="Genomic_DNA"/>
</dbReference>
<dbReference type="PANTHER" id="PTHR40626">
    <property type="entry name" value="MIP31509P"/>
    <property type="match status" value="1"/>
</dbReference>
<evidence type="ECO:0000313" key="11">
    <source>
        <dbReference type="Proteomes" id="UP000236544"/>
    </source>
</evidence>
<dbReference type="InterPro" id="IPR036236">
    <property type="entry name" value="Znf_C2H2_sf"/>
</dbReference>
<dbReference type="PROSITE" id="PS00028">
    <property type="entry name" value="ZINC_FINGER_C2H2_1"/>
    <property type="match status" value="2"/>
</dbReference>
<dbReference type="Gene3D" id="3.30.160.60">
    <property type="entry name" value="Classic Zinc Finger"/>
    <property type="match status" value="2"/>
</dbReference>
<dbReference type="GO" id="GO:0008270">
    <property type="term" value="F:zinc ion binding"/>
    <property type="evidence" value="ECO:0007669"/>
    <property type="project" value="UniProtKB-KW"/>
</dbReference>
<feature type="region of interest" description="Disordered" evidence="8">
    <location>
        <begin position="154"/>
        <end position="177"/>
    </location>
</feature>
<dbReference type="GO" id="GO:0000785">
    <property type="term" value="C:chromatin"/>
    <property type="evidence" value="ECO:0007669"/>
    <property type="project" value="TreeGrafter"/>
</dbReference>
<dbReference type="AlphaFoldDB" id="A0A0P1L125"/>
<dbReference type="PANTHER" id="PTHR40626:SF28">
    <property type="entry name" value="REGULATORY PROTEIN ADR1"/>
    <property type="match status" value="1"/>
</dbReference>
<evidence type="ECO:0000259" key="9">
    <source>
        <dbReference type="PROSITE" id="PS50157"/>
    </source>
</evidence>
<reference evidence="11" key="1">
    <citation type="submission" date="2015-10" db="EMBL/GenBank/DDBJ databases">
        <authorList>
            <person name="Devillers H."/>
        </authorList>
    </citation>
    <scope>NUCLEOTIDE SEQUENCE [LARGE SCALE GENOMIC DNA]</scope>
</reference>
<dbReference type="InterPro" id="IPR051059">
    <property type="entry name" value="VerF-like"/>
</dbReference>
<evidence type="ECO:0000256" key="2">
    <source>
        <dbReference type="ARBA" id="ARBA00022723"/>
    </source>
</evidence>
<gene>
    <name evidence="10" type="ORF">LAQU0_S07e01222g</name>
</gene>
<dbReference type="InterPro" id="IPR013087">
    <property type="entry name" value="Znf_C2H2_type"/>
</dbReference>
<dbReference type="GO" id="GO:0000981">
    <property type="term" value="F:DNA-binding transcription factor activity, RNA polymerase II-specific"/>
    <property type="evidence" value="ECO:0007669"/>
    <property type="project" value="InterPro"/>
</dbReference>
<feature type="domain" description="C2H2-type" evidence="9">
    <location>
        <begin position="81"/>
        <end position="109"/>
    </location>
</feature>
<keyword evidence="3" id="KW-0677">Repeat</keyword>
<keyword evidence="2" id="KW-0479">Metal-binding</keyword>
<keyword evidence="5" id="KW-0862">Zinc</keyword>
<evidence type="ECO:0000256" key="3">
    <source>
        <dbReference type="ARBA" id="ARBA00022737"/>
    </source>
</evidence>
<name>A0A0P1L125_9SACH</name>
<protein>
    <submittedName>
        <fullName evidence="10">LAQU0S07e01222g1_1</fullName>
    </submittedName>
</protein>
<dbReference type="FunFam" id="3.30.160.60:FF:000065">
    <property type="entry name" value="B-cell CLL/lymphoma 6, member B"/>
    <property type="match status" value="1"/>
</dbReference>
<evidence type="ECO:0000256" key="7">
    <source>
        <dbReference type="PROSITE-ProRule" id="PRU00042"/>
    </source>
</evidence>
<keyword evidence="4 7" id="KW-0863">Zinc-finger</keyword>
<dbReference type="Pfam" id="PF00096">
    <property type="entry name" value="zf-C2H2"/>
    <property type="match status" value="1"/>
</dbReference>
<proteinExistence type="predicted"/>
<keyword evidence="11" id="KW-1185">Reference proteome</keyword>
<dbReference type="GO" id="GO:0005634">
    <property type="term" value="C:nucleus"/>
    <property type="evidence" value="ECO:0007669"/>
    <property type="project" value="UniProtKB-SubCell"/>
</dbReference>
<comment type="subcellular location">
    <subcellularLocation>
        <location evidence="1">Nucleus</location>
    </subcellularLocation>
</comment>
<accession>A0A0P1L125</accession>
<evidence type="ECO:0000313" key="10">
    <source>
        <dbReference type="EMBL" id="CUS22836.1"/>
    </source>
</evidence>
<evidence type="ECO:0000256" key="4">
    <source>
        <dbReference type="ARBA" id="ARBA00022771"/>
    </source>
</evidence>
<dbReference type="Proteomes" id="UP000236544">
    <property type="component" value="Unassembled WGS sequence"/>
</dbReference>
<dbReference type="OrthoDB" id="10018191at2759"/>
<dbReference type="SUPFAM" id="SSF57667">
    <property type="entry name" value="beta-beta-alpha zinc fingers"/>
    <property type="match status" value="1"/>
</dbReference>